<accession>A0A9D4MDV6</accession>
<keyword evidence="1" id="KW-0812">Transmembrane</keyword>
<dbReference type="EMBL" id="JAIWYP010000002">
    <property type="protein sequence ID" value="KAH3874953.1"/>
    <property type="molecule type" value="Genomic_DNA"/>
</dbReference>
<organism evidence="2 3">
    <name type="scientific">Dreissena polymorpha</name>
    <name type="common">Zebra mussel</name>
    <name type="synonym">Mytilus polymorpha</name>
    <dbReference type="NCBI Taxonomy" id="45954"/>
    <lineage>
        <taxon>Eukaryota</taxon>
        <taxon>Metazoa</taxon>
        <taxon>Spiralia</taxon>
        <taxon>Lophotrochozoa</taxon>
        <taxon>Mollusca</taxon>
        <taxon>Bivalvia</taxon>
        <taxon>Autobranchia</taxon>
        <taxon>Heteroconchia</taxon>
        <taxon>Euheterodonta</taxon>
        <taxon>Imparidentia</taxon>
        <taxon>Neoheterodontei</taxon>
        <taxon>Myida</taxon>
        <taxon>Dreissenoidea</taxon>
        <taxon>Dreissenidae</taxon>
        <taxon>Dreissena</taxon>
    </lineage>
</organism>
<dbReference type="Proteomes" id="UP000828390">
    <property type="component" value="Unassembled WGS sequence"/>
</dbReference>
<protein>
    <submittedName>
        <fullName evidence="2">Uncharacterized protein</fullName>
    </submittedName>
</protein>
<name>A0A9D4MDV6_DREPO</name>
<dbReference type="AlphaFoldDB" id="A0A9D4MDV6"/>
<reference evidence="2" key="2">
    <citation type="submission" date="2020-11" db="EMBL/GenBank/DDBJ databases">
        <authorList>
            <person name="McCartney M.A."/>
            <person name="Auch B."/>
            <person name="Kono T."/>
            <person name="Mallez S."/>
            <person name="Becker A."/>
            <person name="Gohl D.M."/>
            <person name="Silverstein K.A.T."/>
            <person name="Koren S."/>
            <person name="Bechman K.B."/>
            <person name="Herman A."/>
            <person name="Abrahante J.E."/>
            <person name="Garbe J."/>
        </authorList>
    </citation>
    <scope>NUCLEOTIDE SEQUENCE</scope>
    <source>
        <strain evidence="2">Duluth1</strain>
        <tissue evidence="2">Whole animal</tissue>
    </source>
</reference>
<evidence type="ECO:0000313" key="3">
    <source>
        <dbReference type="Proteomes" id="UP000828390"/>
    </source>
</evidence>
<gene>
    <name evidence="2" type="ORF">DPMN_038210</name>
</gene>
<keyword evidence="1" id="KW-1133">Transmembrane helix</keyword>
<evidence type="ECO:0000256" key="1">
    <source>
        <dbReference type="SAM" id="Phobius"/>
    </source>
</evidence>
<sequence>MDDSGTSSCCDTGISSTSDTGCSSTCDAGFSSTCDSGFSHNCDSGTTSGFSDTAFSYANFTENNYAHANFQDSFMHATNGIFPANNGYMDTYSISSGLPPPFLVSHHAVRCPGDSSVYIGRPMVILTPSQQHNMMQRELIKCIGGVVFVLVLAGVITAIIMAVKYA</sequence>
<comment type="caution">
    <text evidence="2">The sequence shown here is derived from an EMBL/GenBank/DDBJ whole genome shotgun (WGS) entry which is preliminary data.</text>
</comment>
<proteinExistence type="predicted"/>
<keyword evidence="3" id="KW-1185">Reference proteome</keyword>
<reference evidence="2" key="1">
    <citation type="journal article" date="2019" name="bioRxiv">
        <title>The Genome of the Zebra Mussel, Dreissena polymorpha: A Resource for Invasive Species Research.</title>
        <authorList>
            <person name="McCartney M.A."/>
            <person name="Auch B."/>
            <person name="Kono T."/>
            <person name="Mallez S."/>
            <person name="Zhang Y."/>
            <person name="Obille A."/>
            <person name="Becker A."/>
            <person name="Abrahante J.E."/>
            <person name="Garbe J."/>
            <person name="Badalamenti J.P."/>
            <person name="Herman A."/>
            <person name="Mangelson H."/>
            <person name="Liachko I."/>
            <person name="Sullivan S."/>
            <person name="Sone E.D."/>
            <person name="Koren S."/>
            <person name="Silverstein K.A.T."/>
            <person name="Beckman K.B."/>
            <person name="Gohl D.M."/>
        </authorList>
    </citation>
    <scope>NUCLEOTIDE SEQUENCE</scope>
    <source>
        <strain evidence="2">Duluth1</strain>
        <tissue evidence="2">Whole animal</tissue>
    </source>
</reference>
<keyword evidence="1" id="KW-0472">Membrane</keyword>
<feature type="transmembrane region" description="Helical" evidence="1">
    <location>
        <begin position="139"/>
        <end position="163"/>
    </location>
</feature>
<evidence type="ECO:0000313" key="2">
    <source>
        <dbReference type="EMBL" id="KAH3874953.1"/>
    </source>
</evidence>